<feature type="chain" id="PRO_5005553460" description="Antifungal protein" evidence="4">
    <location>
        <begin position="18"/>
        <end position="68"/>
    </location>
</feature>
<evidence type="ECO:0000256" key="1">
    <source>
        <dbReference type="ARBA" id="ARBA00022529"/>
    </source>
</evidence>
<keyword evidence="2" id="KW-0960">Knottin</keyword>
<keyword evidence="1" id="KW-0929">Antimicrobial</keyword>
<protein>
    <recommendedName>
        <fullName evidence="7">Antifungal protein</fullName>
    </recommendedName>
</protein>
<evidence type="ECO:0000256" key="2">
    <source>
        <dbReference type="ARBA" id="ARBA00022854"/>
    </source>
</evidence>
<dbReference type="EMBL" id="JNOM01000023">
    <property type="protein sequence ID" value="KNG89838.1"/>
    <property type="molecule type" value="Genomic_DNA"/>
</dbReference>
<keyword evidence="3" id="KW-1015">Disulfide bond</keyword>
<evidence type="ECO:0000256" key="4">
    <source>
        <dbReference type="SAM" id="SignalP"/>
    </source>
</evidence>
<evidence type="ECO:0008006" key="7">
    <source>
        <dbReference type="Google" id="ProtNLM"/>
    </source>
</evidence>
<dbReference type="Pfam" id="PF11410">
    <property type="entry name" value="Antifungal_pept"/>
    <property type="match status" value="1"/>
</dbReference>
<keyword evidence="6" id="KW-1185">Reference proteome</keyword>
<evidence type="ECO:0000256" key="3">
    <source>
        <dbReference type="ARBA" id="ARBA00023157"/>
    </source>
</evidence>
<reference evidence="5 6" key="1">
    <citation type="submission" date="2014-06" db="EMBL/GenBank/DDBJ databases">
        <title>The Genome of the Aflatoxigenic Filamentous Fungus Aspergillus nomius.</title>
        <authorList>
            <person name="Moore M.G."/>
            <person name="Shannon B.M."/>
            <person name="Brian M.M."/>
        </authorList>
    </citation>
    <scope>NUCLEOTIDE SEQUENCE [LARGE SCALE GENOMIC DNA]</scope>
    <source>
        <strain evidence="5 6">NRRL 13137</strain>
    </source>
</reference>
<feature type="signal peptide" evidence="4">
    <location>
        <begin position="1"/>
        <end position="17"/>
    </location>
</feature>
<gene>
    <name evidence="5" type="ORF">ANOM_001742</name>
</gene>
<evidence type="ECO:0000313" key="5">
    <source>
        <dbReference type="EMBL" id="KNG89838.1"/>
    </source>
</evidence>
<dbReference type="InterPro" id="IPR024206">
    <property type="entry name" value="Gurmarin/antimicrobial_peptd"/>
</dbReference>
<dbReference type="GeneID" id="26803546"/>
<dbReference type="AlphaFoldDB" id="A0A0L1JEP9"/>
<dbReference type="Proteomes" id="UP000037505">
    <property type="component" value="Unassembled WGS sequence"/>
</dbReference>
<evidence type="ECO:0000313" key="6">
    <source>
        <dbReference type="Proteomes" id="UP000037505"/>
    </source>
</evidence>
<accession>A0A0L1JEP9</accession>
<comment type="caution">
    <text evidence="5">The sequence shown here is derived from an EMBL/GenBank/DDBJ whole genome shotgun (WGS) entry which is preliminary data.</text>
</comment>
<proteinExistence type="predicted"/>
<dbReference type="OrthoDB" id="4233515at2759"/>
<keyword evidence="4" id="KW-0732">Signal</keyword>
<sequence length="68" mass="7025">MRFSFLAALTLISAAIAAPQQQAGNNPAQNTLPIGAPCKKDGSMGVCEGGFCLQDEKADQGVCQQAKN</sequence>
<dbReference type="SUPFAM" id="SSF57048">
    <property type="entry name" value="Gurmarin-like"/>
    <property type="match status" value="1"/>
</dbReference>
<dbReference type="RefSeq" id="XP_015410761.1">
    <property type="nucleotide sequence ID" value="XM_015546999.1"/>
</dbReference>
<dbReference type="InterPro" id="IPR009101">
    <property type="entry name" value="Gurmarin/antifun_pep"/>
</dbReference>
<name>A0A0L1JEP9_ASPN3</name>
<organism evidence="5 6">
    <name type="scientific">Aspergillus nomiae NRRL (strain ATCC 15546 / NRRL 13137 / CBS 260.88 / M93)</name>
    <dbReference type="NCBI Taxonomy" id="1509407"/>
    <lineage>
        <taxon>Eukaryota</taxon>
        <taxon>Fungi</taxon>
        <taxon>Dikarya</taxon>
        <taxon>Ascomycota</taxon>
        <taxon>Pezizomycotina</taxon>
        <taxon>Eurotiomycetes</taxon>
        <taxon>Eurotiomycetidae</taxon>
        <taxon>Eurotiales</taxon>
        <taxon>Aspergillaceae</taxon>
        <taxon>Aspergillus</taxon>
        <taxon>Aspergillus subgen. Circumdati</taxon>
    </lineage>
</organism>